<dbReference type="InterPro" id="IPR036236">
    <property type="entry name" value="Znf_C2H2_sf"/>
</dbReference>
<keyword evidence="10" id="KW-1185">Reference proteome</keyword>
<dbReference type="EMBL" id="VXBP01007521">
    <property type="protein sequence ID" value="NXO00803.1"/>
    <property type="molecule type" value="Genomic_DNA"/>
</dbReference>
<evidence type="ECO:0000256" key="5">
    <source>
        <dbReference type="ARBA" id="ARBA00022833"/>
    </source>
</evidence>
<dbReference type="PROSITE" id="PS50157">
    <property type="entry name" value="ZINC_FINGER_C2H2_2"/>
    <property type="match status" value="2"/>
</dbReference>
<feature type="domain" description="C2H2-type" evidence="8">
    <location>
        <begin position="1"/>
        <end position="26"/>
    </location>
</feature>
<evidence type="ECO:0000259" key="8">
    <source>
        <dbReference type="PROSITE" id="PS50157"/>
    </source>
</evidence>
<protein>
    <submittedName>
        <fullName evidence="9">ZN274 factor</fullName>
    </submittedName>
</protein>
<evidence type="ECO:0000256" key="1">
    <source>
        <dbReference type="ARBA" id="ARBA00004123"/>
    </source>
</evidence>
<evidence type="ECO:0000256" key="6">
    <source>
        <dbReference type="ARBA" id="ARBA00023242"/>
    </source>
</evidence>
<feature type="domain" description="C2H2-type" evidence="8">
    <location>
        <begin position="27"/>
        <end position="54"/>
    </location>
</feature>
<dbReference type="PROSITE" id="PS00028">
    <property type="entry name" value="ZINC_FINGER_C2H2_1"/>
    <property type="match status" value="1"/>
</dbReference>
<keyword evidence="6" id="KW-0539">Nucleus</keyword>
<keyword evidence="5" id="KW-0862">Zinc</keyword>
<dbReference type="AlphaFoldDB" id="A0A7L1NMJ1"/>
<sequence>CSDGSRRFTSKKIFAQHVRTHTREKPYRCGDCGKSFRTSYCYIRHRLVHTGERP</sequence>
<gene>
    <name evidence="9" type="primary">Znf274_1</name>
    <name evidence="9" type="ORF">RHICYA_R12034</name>
</gene>
<keyword evidence="2" id="KW-0479">Metal-binding</keyword>
<evidence type="ECO:0000256" key="2">
    <source>
        <dbReference type="ARBA" id="ARBA00022723"/>
    </source>
</evidence>
<evidence type="ECO:0000313" key="10">
    <source>
        <dbReference type="Proteomes" id="UP000565785"/>
    </source>
</evidence>
<name>A0A7L1NMJ1_RHICY</name>
<dbReference type="OrthoDB" id="3437960at2759"/>
<evidence type="ECO:0000313" key="9">
    <source>
        <dbReference type="EMBL" id="NXO00803.1"/>
    </source>
</evidence>
<dbReference type="PANTHER" id="PTHR23226:SF416">
    <property type="entry name" value="FI01424P"/>
    <property type="match status" value="1"/>
</dbReference>
<keyword evidence="3" id="KW-0677">Repeat</keyword>
<dbReference type="Pfam" id="PF00096">
    <property type="entry name" value="zf-C2H2"/>
    <property type="match status" value="1"/>
</dbReference>
<dbReference type="Proteomes" id="UP000565785">
    <property type="component" value="Unassembled WGS sequence"/>
</dbReference>
<reference evidence="9 10" key="1">
    <citation type="submission" date="2019-09" db="EMBL/GenBank/DDBJ databases">
        <title>Bird 10,000 Genomes (B10K) Project - Family phase.</title>
        <authorList>
            <person name="Zhang G."/>
        </authorList>
    </citation>
    <scope>NUCLEOTIDE SEQUENCE [LARGE SCALE GENOMIC DNA]</scope>
    <source>
        <strain evidence="9">B10K-DU-002-35</strain>
        <tissue evidence="9">Muscle</tissue>
    </source>
</reference>
<dbReference type="GO" id="GO:0000981">
    <property type="term" value="F:DNA-binding transcription factor activity, RNA polymerase II-specific"/>
    <property type="evidence" value="ECO:0007669"/>
    <property type="project" value="TreeGrafter"/>
</dbReference>
<keyword evidence="4 7" id="KW-0863">Zinc-finger</keyword>
<proteinExistence type="predicted"/>
<feature type="non-terminal residue" evidence="9">
    <location>
        <position position="54"/>
    </location>
</feature>
<comment type="caution">
    <text evidence="9">The sequence shown here is derived from an EMBL/GenBank/DDBJ whole genome shotgun (WGS) entry which is preliminary data.</text>
</comment>
<feature type="non-terminal residue" evidence="9">
    <location>
        <position position="1"/>
    </location>
</feature>
<dbReference type="GO" id="GO:0000978">
    <property type="term" value="F:RNA polymerase II cis-regulatory region sequence-specific DNA binding"/>
    <property type="evidence" value="ECO:0007669"/>
    <property type="project" value="TreeGrafter"/>
</dbReference>
<evidence type="ECO:0000256" key="3">
    <source>
        <dbReference type="ARBA" id="ARBA00022737"/>
    </source>
</evidence>
<dbReference type="PANTHER" id="PTHR23226">
    <property type="entry name" value="ZINC FINGER AND SCAN DOMAIN-CONTAINING"/>
    <property type="match status" value="1"/>
</dbReference>
<accession>A0A7L1NMJ1</accession>
<evidence type="ECO:0000256" key="7">
    <source>
        <dbReference type="PROSITE-ProRule" id="PRU00042"/>
    </source>
</evidence>
<dbReference type="InterPro" id="IPR013087">
    <property type="entry name" value="Znf_C2H2_type"/>
</dbReference>
<dbReference type="GO" id="GO:0008270">
    <property type="term" value="F:zinc ion binding"/>
    <property type="evidence" value="ECO:0007669"/>
    <property type="project" value="UniProtKB-KW"/>
</dbReference>
<dbReference type="Gene3D" id="3.30.160.60">
    <property type="entry name" value="Classic Zinc Finger"/>
    <property type="match status" value="2"/>
</dbReference>
<dbReference type="SUPFAM" id="SSF57667">
    <property type="entry name" value="beta-beta-alpha zinc fingers"/>
    <property type="match status" value="1"/>
</dbReference>
<organism evidence="9 10">
    <name type="scientific">Rhinopomastus cyanomelas</name>
    <name type="common">Common scimitarbill</name>
    <dbReference type="NCBI Taxonomy" id="113115"/>
    <lineage>
        <taxon>Eukaryota</taxon>
        <taxon>Metazoa</taxon>
        <taxon>Chordata</taxon>
        <taxon>Craniata</taxon>
        <taxon>Vertebrata</taxon>
        <taxon>Euteleostomi</taxon>
        <taxon>Archelosauria</taxon>
        <taxon>Archosauria</taxon>
        <taxon>Dinosauria</taxon>
        <taxon>Saurischia</taxon>
        <taxon>Theropoda</taxon>
        <taxon>Coelurosauria</taxon>
        <taxon>Aves</taxon>
        <taxon>Neognathae</taxon>
        <taxon>Neoaves</taxon>
        <taxon>Telluraves</taxon>
        <taxon>Coraciimorphae</taxon>
        <taxon>Bucerotiformes</taxon>
        <taxon>Rhinopomastidae</taxon>
        <taxon>Rhinopomastus</taxon>
    </lineage>
</organism>
<comment type="subcellular location">
    <subcellularLocation>
        <location evidence="1">Nucleus</location>
    </subcellularLocation>
</comment>
<dbReference type="FunFam" id="3.30.160.60:FF:002343">
    <property type="entry name" value="Zinc finger protein 33A"/>
    <property type="match status" value="1"/>
</dbReference>
<dbReference type="GO" id="GO:0005634">
    <property type="term" value="C:nucleus"/>
    <property type="evidence" value="ECO:0007669"/>
    <property type="project" value="UniProtKB-SubCell"/>
</dbReference>
<evidence type="ECO:0000256" key="4">
    <source>
        <dbReference type="ARBA" id="ARBA00022771"/>
    </source>
</evidence>